<dbReference type="AlphaFoldDB" id="B7G6G3"/>
<proteinExistence type="predicted"/>
<evidence type="ECO:0000256" key="1">
    <source>
        <dbReference type="SAM" id="MobiDB-lite"/>
    </source>
</evidence>
<evidence type="ECO:0000313" key="3">
    <source>
        <dbReference type="Proteomes" id="UP000000759"/>
    </source>
</evidence>
<dbReference type="KEGG" id="pti:PHATRDRAFT_38650"/>
<evidence type="ECO:0000313" key="2">
    <source>
        <dbReference type="EMBL" id="EEC45855.1"/>
    </source>
</evidence>
<feature type="compositionally biased region" description="Basic and acidic residues" evidence="1">
    <location>
        <begin position="258"/>
        <end position="270"/>
    </location>
</feature>
<dbReference type="PaxDb" id="2850-Phatr38650"/>
<protein>
    <submittedName>
        <fullName evidence="2">Uncharacterized protein</fullName>
    </submittedName>
</protein>
<accession>B7G6G3</accession>
<organism evidence="2 3">
    <name type="scientific">Phaeodactylum tricornutum (strain CCAP 1055/1)</name>
    <dbReference type="NCBI Taxonomy" id="556484"/>
    <lineage>
        <taxon>Eukaryota</taxon>
        <taxon>Sar</taxon>
        <taxon>Stramenopiles</taxon>
        <taxon>Ochrophyta</taxon>
        <taxon>Bacillariophyta</taxon>
        <taxon>Bacillariophyceae</taxon>
        <taxon>Bacillariophycidae</taxon>
        <taxon>Naviculales</taxon>
        <taxon>Phaeodactylaceae</taxon>
        <taxon>Phaeodactylum</taxon>
    </lineage>
</organism>
<reference evidence="3" key="2">
    <citation type="submission" date="2008-08" db="EMBL/GenBank/DDBJ databases">
        <authorList>
            <consortium name="Diatom Consortium"/>
            <person name="Grigoriev I."/>
            <person name="Grimwood J."/>
            <person name="Kuo A."/>
            <person name="Otillar R.P."/>
            <person name="Salamov A."/>
            <person name="Detter J.C."/>
            <person name="Lindquist E."/>
            <person name="Shapiro H."/>
            <person name="Lucas S."/>
            <person name="Glavina del Rio T."/>
            <person name="Pitluck S."/>
            <person name="Rokhsar D."/>
            <person name="Bowler C."/>
        </authorList>
    </citation>
    <scope>GENOME REANNOTATION</scope>
    <source>
        <strain evidence="3">CCAP 1055/1</strain>
    </source>
</reference>
<feature type="region of interest" description="Disordered" evidence="1">
    <location>
        <begin position="97"/>
        <end position="122"/>
    </location>
</feature>
<name>B7G6G3_PHATC</name>
<dbReference type="Proteomes" id="UP000000759">
    <property type="component" value="Chromosome 16"/>
</dbReference>
<dbReference type="RefSeq" id="XP_002182568.1">
    <property type="nucleotide sequence ID" value="XM_002182532.1"/>
</dbReference>
<dbReference type="InParanoid" id="B7G6G3"/>
<sequence length="322" mass="35809">MSNTKPSNCCELSVWSSMIAAKRSDETESERLAKEYRQIACLLAASATQRERIDSIHPVKDTGVASLPILSQVVAQHLLRNDHPGFVPLLMLQQDGLQGNDDSHTSPDGQNEMNPAEHQDTSRHLVADRSSHLSTDVYLPCCHNCGGALQPGLLRTTVRLVTHKTLTRAQRRRLKRAQALAKQAPTRQHQYHTNTRPSVLADFIQRDSSQVPWDVRNYLSIKCGGCHSLSYAVGVPRRRKRAAPKDTPKRAFLVSANYDKKSAPKKRQETGDDFIALGSPSLTSNPIGDPRMGGNRQRLDRAGGKKKKPTRLMNFLSSLNDH</sequence>
<keyword evidence="3" id="KW-1185">Reference proteome</keyword>
<feature type="region of interest" description="Disordered" evidence="1">
    <location>
        <begin position="258"/>
        <end position="310"/>
    </location>
</feature>
<gene>
    <name evidence="2" type="ORF">PHATRDRAFT_38650</name>
</gene>
<reference evidence="2 3" key="1">
    <citation type="journal article" date="2008" name="Nature">
        <title>The Phaeodactylum genome reveals the evolutionary history of diatom genomes.</title>
        <authorList>
            <person name="Bowler C."/>
            <person name="Allen A.E."/>
            <person name="Badger J.H."/>
            <person name="Grimwood J."/>
            <person name="Jabbari K."/>
            <person name="Kuo A."/>
            <person name="Maheswari U."/>
            <person name="Martens C."/>
            <person name="Maumus F."/>
            <person name="Otillar R.P."/>
            <person name="Rayko E."/>
            <person name="Salamov A."/>
            <person name="Vandepoele K."/>
            <person name="Beszteri B."/>
            <person name="Gruber A."/>
            <person name="Heijde M."/>
            <person name="Katinka M."/>
            <person name="Mock T."/>
            <person name="Valentin K."/>
            <person name="Verret F."/>
            <person name="Berges J.A."/>
            <person name="Brownlee C."/>
            <person name="Cadoret J.P."/>
            <person name="Chiovitti A."/>
            <person name="Choi C.J."/>
            <person name="Coesel S."/>
            <person name="De Martino A."/>
            <person name="Detter J.C."/>
            <person name="Durkin C."/>
            <person name="Falciatore A."/>
            <person name="Fournet J."/>
            <person name="Haruta M."/>
            <person name="Huysman M.J."/>
            <person name="Jenkins B.D."/>
            <person name="Jiroutova K."/>
            <person name="Jorgensen R.E."/>
            <person name="Joubert Y."/>
            <person name="Kaplan A."/>
            <person name="Kroger N."/>
            <person name="Kroth P.G."/>
            <person name="La Roche J."/>
            <person name="Lindquist E."/>
            <person name="Lommer M."/>
            <person name="Martin-Jezequel V."/>
            <person name="Lopez P.J."/>
            <person name="Lucas S."/>
            <person name="Mangogna M."/>
            <person name="McGinnis K."/>
            <person name="Medlin L.K."/>
            <person name="Montsant A."/>
            <person name="Oudot-Le Secq M.P."/>
            <person name="Napoli C."/>
            <person name="Obornik M."/>
            <person name="Parker M.S."/>
            <person name="Petit J.L."/>
            <person name="Porcel B.M."/>
            <person name="Poulsen N."/>
            <person name="Robison M."/>
            <person name="Rychlewski L."/>
            <person name="Rynearson T.A."/>
            <person name="Schmutz J."/>
            <person name="Shapiro H."/>
            <person name="Siaut M."/>
            <person name="Stanley M."/>
            <person name="Sussman M.R."/>
            <person name="Taylor A.R."/>
            <person name="Vardi A."/>
            <person name="von Dassow P."/>
            <person name="Vyverman W."/>
            <person name="Willis A."/>
            <person name="Wyrwicz L.S."/>
            <person name="Rokhsar D.S."/>
            <person name="Weissenbach J."/>
            <person name="Armbrust E.V."/>
            <person name="Green B.R."/>
            <person name="Van de Peer Y."/>
            <person name="Grigoriev I.V."/>
        </authorList>
    </citation>
    <scope>NUCLEOTIDE SEQUENCE [LARGE SCALE GENOMIC DNA]</scope>
    <source>
        <strain evidence="2 3">CCAP 1055/1</strain>
    </source>
</reference>
<dbReference type="EMBL" id="CM000618">
    <property type="protein sequence ID" value="EEC45855.1"/>
    <property type="molecule type" value="Genomic_DNA"/>
</dbReference>
<dbReference type="GeneID" id="7203352"/>
<dbReference type="OrthoDB" id="10668332at2759"/>
<dbReference type="HOGENOM" id="CLU_864542_0_0_1"/>